<dbReference type="EMBL" id="BK032647">
    <property type="protein sequence ID" value="DAF53144.1"/>
    <property type="molecule type" value="Genomic_DNA"/>
</dbReference>
<evidence type="ECO:0000313" key="1">
    <source>
        <dbReference type="EMBL" id="DAF53144.1"/>
    </source>
</evidence>
<sequence>MSCVYLKTPYTTAAYYRNRDEDKPLTCFEPVRFCRFSDEAFVLNHGISILPVERQIKIGCYSQQSWQNMLRGMSPFGGEVILPRDREEWLTHPEICTLTGQRYDPSREKTEYLCIELPKEVVIGDKQHRVNPSYSLEQTPARDLRYILQCEFSRTVLGWFQADRDYCHAVGIHRRHVETMERFLLRYGIPVGADNKERSTLLRMTNRWLREAYKLVEDEREYIHPDIKRVDAEETKRQRQKLID</sequence>
<protein>
    <submittedName>
        <fullName evidence="1">Uncharacterized protein</fullName>
    </submittedName>
</protein>
<accession>A0A8S5SQE2</accession>
<reference evidence="1" key="1">
    <citation type="journal article" date="2021" name="Proc. Natl. Acad. Sci. U.S.A.">
        <title>A Catalog of Tens of Thousands of Viruses from Human Metagenomes Reveals Hidden Associations with Chronic Diseases.</title>
        <authorList>
            <person name="Tisza M.J."/>
            <person name="Buck C.B."/>
        </authorList>
    </citation>
    <scope>NUCLEOTIDE SEQUENCE</scope>
    <source>
        <strain evidence="1">CtLdn10</strain>
    </source>
</reference>
<name>A0A8S5SQE2_9CAUD</name>
<organism evidence="1">
    <name type="scientific">Siphoviridae sp. ctLdn10</name>
    <dbReference type="NCBI Taxonomy" id="2827847"/>
    <lineage>
        <taxon>Viruses</taxon>
        <taxon>Duplodnaviria</taxon>
        <taxon>Heunggongvirae</taxon>
        <taxon>Uroviricota</taxon>
        <taxon>Caudoviricetes</taxon>
    </lineage>
</organism>
<proteinExistence type="predicted"/>